<dbReference type="PANTHER" id="PTHR11727:SF7">
    <property type="entry name" value="DIMETHYLADENOSINE TRANSFERASE-RELATED"/>
    <property type="match status" value="1"/>
</dbReference>
<feature type="domain" description="Ribosomal RNA adenine methylase transferase N-terminal" evidence="9">
    <location>
        <begin position="28"/>
        <end position="198"/>
    </location>
</feature>
<organism evidence="10 11">
    <name type="scientific">Petrotoga miotherma DSM 10691</name>
    <dbReference type="NCBI Taxonomy" id="1434326"/>
    <lineage>
        <taxon>Bacteria</taxon>
        <taxon>Thermotogati</taxon>
        <taxon>Thermotogota</taxon>
        <taxon>Thermotogae</taxon>
        <taxon>Petrotogales</taxon>
        <taxon>Petrotogaceae</taxon>
        <taxon>Petrotoga</taxon>
    </lineage>
</organism>
<evidence type="ECO:0000313" key="11">
    <source>
        <dbReference type="Proteomes" id="UP000236199"/>
    </source>
</evidence>
<dbReference type="AlphaFoldDB" id="A0A2K1P821"/>
<evidence type="ECO:0000259" key="9">
    <source>
        <dbReference type="SMART" id="SM00650"/>
    </source>
</evidence>
<dbReference type="PROSITE" id="PS51689">
    <property type="entry name" value="SAM_RNA_A_N6_MT"/>
    <property type="match status" value="1"/>
</dbReference>
<evidence type="ECO:0000256" key="7">
    <source>
        <dbReference type="HAMAP-Rule" id="MF_00607"/>
    </source>
</evidence>
<evidence type="ECO:0000256" key="2">
    <source>
        <dbReference type="ARBA" id="ARBA00022552"/>
    </source>
</evidence>
<dbReference type="InterPro" id="IPR001737">
    <property type="entry name" value="KsgA/Erm"/>
</dbReference>
<keyword evidence="6 7" id="KW-0694">RNA-binding</keyword>
<dbReference type="Proteomes" id="UP000236199">
    <property type="component" value="Unassembled WGS sequence"/>
</dbReference>
<evidence type="ECO:0000256" key="8">
    <source>
        <dbReference type="PROSITE-ProRule" id="PRU01026"/>
    </source>
</evidence>
<comment type="subcellular location">
    <subcellularLocation>
        <location evidence="7">Cytoplasm</location>
    </subcellularLocation>
</comment>
<feature type="binding site" evidence="7 8">
    <location>
        <position position="69"/>
    </location>
    <ligand>
        <name>S-adenosyl-L-methionine</name>
        <dbReference type="ChEBI" id="CHEBI:59789"/>
    </ligand>
</feature>
<evidence type="ECO:0000256" key="6">
    <source>
        <dbReference type="ARBA" id="ARBA00022884"/>
    </source>
</evidence>
<evidence type="ECO:0000256" key="5">
    <source>
        <dbReference type="ARBA" id="ARBA00022691"/>
    </source>
</evidence>
<evidence type="ECO:0000256" key="3">
    <source>
        <dbReference type="ARBA" id="ARBA00022603"/>
    </source>
</evidence>
<dbReference type="PROSITE" id="PS01131">
    <property type="entry name" value="RRNA_A_DIMETH"/>
    <property type="match status" value="1"/>
</dbReference>
<dbReference type="InterPro" id="IPR020598">
    <property type="entry name" value="rRNA_Ade_methylase_Trfase_N"/>
</dbReference>
<keyword evidence="4 7" id="KW-0808">Transferase</keyword>
<dbReference type="HAMAP" id="MF_00607">
    <property type="entry name" value="16SrRNA_methyltr_A"/>
    <property type="match status" value="1"/>
</dbReference>
<dbReference type="InterPro" id="IPR023165">
    <property type="entry name" value="rRNA_Ade_diMease-like_C"/>
</dbReference>
<feature type="binding site" evidence="7 8">
    <location>
        <position position="94"/>
    </location>
    <ligand>
        <name>S-adenosyl-L-methionine</name>
        <dbReference type="ChEBI" id="CHEBI:59789"/>
    </ligand>
</feature>
<dbReference type="PANTHER" id="PTHR11727">
    <property type="entry name" value="DIMETHYLADENOSINE TRANSFERASE"/>
    <property type="match status" value="1"/>
</dbReference>
<protein>
    <recommendedName>
        <fullName evidence="7">Ribosomal RNA small subunit methyltransferase A</fullName>
        <ecNumber evidence="7">2.1.1.182</ecNumber>
    </recommendedName>
    <alternativeName>
        <fullName evidence="7">16S rRNA (adenine(1518)-N(6)/adenine(1519)-N(6))-dimethyltransferase</fullName>
    </alternativeName>
    <alternativeName>
        <fullName evidence="7">16S rRNA dimethyladenosine transferase</fullName>
    </alternativeName>
    <alternativeName>
        <fullName evidence="7">16S rRNA dimethylase</fullName>
    </alternativeName>
    <alternativeName>
        <fullName evidence="7">S-adenosylmethionine-6-N', N'-adenosyl(rRNA) dimethyltransferase</fullName>
    </alternativeName>
</protein>
<dbReference type="OrthoDB" id="9814755at2"/>
<evidence type="ECO:0000313" key="10">
    <source>
        <dbReference type="EMBL" id="PNR98949.1"/>
    </source>
</evidence>
<feature type="binding site" evidence="7 8">
    <location>
        <position position="21"/>
    </location>
    <ligand>
        <name>S-adenosyl-L-methionine</name>
        <dbReference type="ChEBI" id="CHEBI:59789"/>
    </ligand>
</feature>
<feature type="binding site" evidence="7 8">
    <location>
        <position position="23"/>
    </location>
    <ligand>
        <name>S-adenosyl-L-methionine</name>
        <dbReference type="ChEBI" id="CHEBI:59789"/>
    </ligand>
</feature>
<dbReference type="CDD" id="cd02440">
    <property type="entry name" value="AdoMet_MTases"/>
    <property type="match status" value="1"/>
</dbReference>
<comment type="catalytic activity">
    <reaction evidence="7">
        <text>adenosine(1518)/adenosine(1519) in 16S rRNA + 4 S-adenosyl-L-methionine = N(6)-dimethyladenosine(1518)/N(6)-dimethyladenosine(1519) in 16S rRNA + 4 S-adenosyl-L-homocysteine + 4 H(+)</text>
        <dbReference type="Rhea" id="RHEA:19609"/>
        <dbReference type="Rhea" id="RHEA-COMP:10232"/>
        <dbReference type="Rhea" id="RHEA-COMP:10233"/>
        <dbReference type="ChEBI" id="CHEBI:15378"/>
        <dbReference type="ChEBI" id="CHEBI:57856"/>
        <dbReference type="ChEBI" id="CHEBI:59789"/>
        <dbReference type="ChEBI" id="CHEBI:74411"/>
        <dbReference type="ChEBI" id="CHEBI:74493"/>
        <dbReference type="EC" id="2.1.1.182"/>
    </reaction>
</comment>
<keyword evidence="11" id="KW-1185">Reference proteome</keyword>
<comment type="similarity">
    <text evidence="7">Belongs to the class I-like SAM-binding methyltransferase superfamily. rRNA adenine N(6)-methyltransferase family. RsmA subfamily.</text>
</comment>
<evidence type="ECO:0000256" key="1">
    <source>
        <dbReference type="ARBA" id="ARBA00022490"/>
    </source>
</evidence>
<dbReference type="EC" id="2.1.1.182" evidence="7"/>
<dbReference type="SMART" id="SM00650">
    <property type="entry name" value="rADc"/>
    <property type="match status" value="1"/>
</dbReference>
<keyword evidence="2 7" id="KW-0698">rRNA processing</keyword>
<dbReference type="GO" id="GO:0052908">
    <property type="term" value="F:16S rRNA (adenine(1518)-N(6)/adenine(1519)-N(6))-dimethyltransferase activity"/>
    <property type="evidence" value="ECO:0007669"/>
    <property type="project" value="UniProtKB-EC"/>
</dbReference>
<feature type="binding site" evidence="7 8">
    <location>
        <position position="114"/>
    </location>
    <ligand>
        <name>S-adenosyl-L-methionine</name>
        <dbReference type="ChEBI" id="CHEBI:59789"/>
    </ligand>
</feature>
<dbReference type="InterPro" id="IPR020596">
    <property type="entry name" value="rRNA_Ade_Mease_Trfase_CS"/>
</dbReference>
<dbReference type="GO" id="GO:0005829">
    <property type="term" value="C:cytosol"/>
    <property type="evidence" value="ECO:0007669"/>
    <property type="project" value="TreeGrafter"/>
</dbReference>
<keyword evidence="1 7" id="KW-0963">Cytoplasm</keyword>
<feature type="binding site" evidence="7 8">
    <location>
        <position position="48"/>
    </location>
    <ligand>
        <name>S-adenosyl-L-methionine</name>
        <dbReference type="ChEBI" id="CHEBI:59789"/>
    </ligand>
</feature>
<reference evidence="10 11" key="1">
    <citation type="submission" date="2013-12" db="EMBL/GenBank/DDBJ databases">
        <title>Comparative genomics of Petrotoga isolates.</title>
        <authorList>
            <person name="Nesbo C.L."/>
            <person name="Charchuk R."/>
            <person name="Chow K."/>
        </authorList>
    </citation>
    <scope>NUCLEOTIDE SEQUENCE [LARGE SCALE GENOMIC DNA]</scope>
    <source>
        <strain evidence="10 11">DSM 10691</strain>
    </source>
</reference>
<comment type="function">
    <text evidence="7">Specifically dimethylates two adjacent adenosines (A1518 and A1519) in the loop of a conserved hairpin near the 3'-end of 16S rRNA in the 30S particle. May play a critical role in biogenesis of 30S subunits.</text>
</comment>
<keyword evidence="3 7" id="KW-0489">Methyltransferase</keyword>
<dbReference type="GO" id="GO:0003723">
    <property type="term" value="F:RNA binding"/>
    <property type="evidence" value="ECO:0007669"/>
    <property type="project" value="UniProtKB-UniRule"/>
</dbReference>
<dbReference type="Pfam" id="PF00398">
    <property type="entry name" value="RrnaAD"/>
    <property type="match status" value="1"/>
</dbReference>
<dbReference type="Gene3D" id="1.10.8.100">
    <property type="entry name" value="Ribosomal RNA adenine dimethylase-like, domain 2"/>
    <property type="match status" value="1"/>
</dbReference>
<gene>
    <name evidence="7" type="primary">rsmA</name>
    <name evidence="7" type="synonym">ksgA</name>
    <name evidence="10" type="ORF">X928_08570</name>
</gene>
<comment type="caution">
    <text evidence="10">The sequence shown here is derived from an EMBL/GenBank/DDBJ whole genome shotgun (WGS) entry which is preliminary data.</text>
</comment>
<name>A0A2K1P821_9BACT</name>
<dbReference type="EMBL" id="AZRM01000045">
    <property type="protein sequence ID" value="PNR98949.1"/>
    <property type="molecule type" value="Genomic_DNA"/>
</dbReference>
<dbReference type="SUPFAM" id="SSF53335">
    <property type="entry name" value="S-adenosyl-L-methionine-dependent methyltransferases"/>
    <property type="match status" value="1"/>
</dbReference>
<evidence type="ECO:0000256" key="4">
    <source>
        <dbReference type="ARBA" id="ARBA00022679"/>
    </source>
</evidence>
<dbReference type="RefSeq" id="WP_103079301.1">
    <property type="nucleotide sequence ID" value="NZ_AZRM01000045.1"/>
</dbReference>
<dbReference type="InterPro" id="IPR029063">
    <property type="entry name" value="SAM-dependent_MTases_sf"/>
</dbReference>
<accession>A0A2K1P821</accession>
<dbReference type="NCBIfam" id="TIGR00755">
    <property type="entry name" value="ksgA"/>
    <property type="match status" value="1"/>
</dbReference>
<dbReference type="InterPro" id="IPR011530">
    <property type="entry name" value="rRNA_adenine_dimethylase"/>
</dbReference>
<dbReference type="Gene3D" id="3.40.50.150">
    <property type="entry name" value="Vaccinia Virus protein VP39"/>
    <property type="match status" value="1"/>
</dbReference>
<keyword evidence="5 7" id="KW-0949">S-adenosyl-L-methionine</keyword>
<proteinExistence type="inferred from homology"/>
<sequence length="275" mass="32234">MKTSEWLKKYDIRLKKGLGQNFLSNSSVSREIVQKSEIDENDVIIEIGTGNGILTEEIAKKVKKVITFEIDEGLKPLLEERFEGSQNVEIHFEDFLNVDLSKFKDISKLKYIANIPYYISSKILEKIFEESPKFEYAIFMFQKEFGQRLMAKSKKSYSPLSIFVQTYCTVEKIMDVSRNNFIPIPKVDSVILKFNPVYKYVEEIDPKDFMKFVHICFSKRRKTIKNNLKDIIPDTEKYLTEVQIDPSSRPEDILLETYIELYKKLLGRRGVKEGF</sequence>